<dbReference type="PATRIC" id="fig|42253.5.peg.806"/>
<dbReference type="Gene3D" id="6.10.140.1950">
    <property type="match status" value="1"/>
</dbReference>
<reference evidence="11 12" key="1">
    <citation type="journal article" date="2015" name="Proc. Natl. Acad. Sci. U.S.A.">
        <title>Expanded metabolic versatility of ubiquitous nitrite-oxidizing bacteria from the genus Nitrospira.</title>
        <authorList>
            <person name="Koch H."/>
            <person name="Lucker S."/>
            <person name="Albertsen M."/>
            <person name="Kitzinger K."/>
            <person name="Herbold C."/>
            <person name="Spieck E."/>
            <person name="Nielsen P.H."/>
            <person name="Wagner M."/>
            <person name="Daims H."/>
        </authorList>
    </citation>
    <scope>NUCLEOTIDE SEQUENCE [LARGE SCALE GENOMIC DNA]</scope>
    <source>
        <strain evidence="11 12">NSP M-1</strain>
    </source>
</reference>
<evidence type="ECO:0000256" key="5">
    <source>
        <dbReference type="ARBA" id="ARBA00022490"/>
    </source>
</evidence>
<keyword evidence="12" id="KW-1185">Reference proteome</keyword>
<comment type="PTM">
    <text evidence="7">Methylated by PrmC. Methylation increases the termination efficiency of RF1.</text>
</comment>
<evidence type="ECO:0000313" key="11">
    <source>
        <dbReference type="EMBL" id="ALA57256.1"/>
    </source>
</evidence>
<keyword evidence="5 7" id="KW-0963">Cytoplasm</keyword>
<evidence type="ECO:0000256" key="2">
    <source>
        <dbReference type="ARBA" id="ARBA00004496"/>
    </source>
</evidence>
<dbReference type="AlphaFoldDB" id="A0A0K2G8F6"/>
<dbReference type="GO" id="GO:0016149">
    <property type="term" value="F:translation release factor activity, codon specific"/>
    <property type="evidence" value="ECO:0007669"/>
    <property type="project" value="UniProtKB-UniRule"/>
</dbReference>
<dbReference type="GO" id="GO:0005829">
    <property type="term" value="C:cytosol"/>
    <property type="evidence" value="ECO:0007669"/>
    <property type="project" value="UniProtKB-ARBA"/>
</dbReference>
<evidence type="ECO:0000256" key="1">
    <source>
        <dbReference type="ARBA" id="ARBA00002986"/>
    </source>
</evidence>
<dbReference type="EMBL" id="CP011801">
    <property type="protein sequence ID" value="ALA57256.1"/>
    <property type="molecule type" value="Genomic_DNA"/>
</dbReference>
<dbReference type="InterPro" id="IPR000352">
    <property type="entry name" value="Pep_chain_release_fac_I"/>
</dbReference>
<evidence type="ECO:0000256" key="7">
    <source>
        <dbReference type="HAMAP-Rule" id="MF_00093"/>
    </source>
</evidence>
<evidence type="ECO:0000256" key="8">
    <source>
        <dbReference type="NCBIfam" id="TIGR00019"/>
    </source>
</evidence>
<dbReference type="STRING" id="42253.NITMOv2_0821"/>
<evidence type="ECO:0000256" key="9">
    <source>
        <dbReference type="SAM" id="Coils"/>
    </source>
</evidence>
<dbReference type="NCBIfam" id="TIGR00019">
    <property type="entry name" value="prfA"/>
    <property type="match status" value="1"/>
</dbReference>
<dbReference type="Pfam" id="PF00472">
    <property type="entry name" value="RF-1"/>
    <property type="match status" value="1"/>
</dbReference>
<dbReference type="InterPro" id="IPR005139">
    <property type="entry name" value="PCRF"/>
</dbReference>
<dbReference type="InterPro" id="IPR045853">
    <property type="entry name" value="Pep_chain_release_fac_I_sf"/>
</dbReference>
<evidence type="ECO:0000256" key="3">
    <source>
        <dbReference type="ARBA" id="ARBA00010835"/>
    </source>
</evidence>
<keyword evidence="9" id="KW-0175">Coiled coil</keyword>
<keyword evidence="4 7" id="KW-0488">Methylation</keyword>
<dbReference type="HAMAP" id="MF_00093">
    <property type="entry name" value="Rel_fac_1"/>
    <property type="match status" value="1"/>
</dbReference>
<comment type="subcellular location">
    <subcellularLocation>
        <location evidence="2 7">Cytoplasm</location>
    </subcellularLocation>
</comment>
<evidence type="ECO:0000256" key="6">
    <source>
        <dbReference type="ARBA" id="ARBA00022917"/>
    </source>
</evidence>
<keyword evidence="6 7" id="KW-0648">Protein biosynthesis</keyword>
<dbReference type="SUPFAM" id="SSF75620">
    <property type="entry name" value="Release factor"/>
    <property type="match status" value="1"/>
</dbReference>
<dbReference type="PANTHER" id="PTHR43804:SF7">
    <property type="entry name" value="LD18447P"/>
    <property type="match status" value="1"/>
</dbReference>
<comment type="similarity">
    <text evidence="3 7">Belongs to the prokaryotic/mitochondrial release factor family.</text>
</comment>
<evidence type="ECO:0000256" key="4">
    <source>
        <dbReference type="ARBA" id="ARBA00022481"/>
    </source>
</evidence>
<evidence type="ECO:0000259" key="10">
    <source>
        <dbReference type="SMART" id="SM00937"/>
    </source>
</evidence>
<protein>
    <recommendedName>
        <fullName evidence="7 8">Peptide chain release factor 1</fullName>
        <shortName evidence="7">RF-1</shortName>
    </recommendedName>
</protein>
<dbReference type="PANTHER" id="PTHR43804">
    <property type="entry name" value="LD18447P"/>
    <property type="match status" value="1"/>
</dbReference>
<feature type="domain" description="Peptide chain release factor" evidence="10">
    <location>
        <begin position="67"/>
        <end position="182"/>
    </location>
</feature>
<dbReference type="Gene3D" id="3.30.160.20">
    <property type="match status" value="1"/>
</dbReference>
<feature type="coiled-coil region" evidence="9">
    <location>
        <begin position="267"/>
        <end position="299"/>
    </location>
</feature>
<sequence>MEAALLKKWEALAARFHELTDQLMDPSVVSQPEQLRKLSKERTELEPVAVLFERYQSYAKQAEEAAQILSDPSAGAELHTMAAEETAALERQRVELEEQARPYLIPKDPRDEKSLVLEIRAGTGGDEAALFAGELFRLYTKYAEKKGLKVDTVEASETGIGGYKNIVALIEGKGAYGYFKYEAGVHRVQRVPVTEASGRIHTSTVTVAVMPEVDEVEVHIDPKDLRIDTFCSSGAGGQSVNTTYSAVRITHIPTGVVVSCQDERSQLKNRNKAMRTLRARIVEAEREKQEAEIAQNRKAQVGTGERSEKVRTYNFPQNRVTDHRVGVTLHKLELVMEGDLDEIVEALKAQQQQAETAKV</sequence>
<dbReference type="FunFam" id="3.30.70.1660:FF:000004">
    <property type="entry name" value="Peptide chain release factor 1"/>
    <property type="match status" value="1"/>
</dbReference>
<dbReference type="FunFam" id="3.30.160.20:FF:000004">
    <property type="entry name" value="Peptide chain release factor 1"/>
    <property type="match status" value="1"/>
</dbReference>
<dbReference type="Proteomes" id="UP000069205">
    <property type="component" value="Chromosome"/>
</dbReference>
<dbReference type="Gene3D" id="3.30.70.1660">
    <property type="match status" value="1"/>
</dbReference>
<comment type="function">
    <text evidence="1 7">Peptide chain release factor 1 directs the termination of translation in response to the peptide chain termination codons UAG and UAA.</text>
</comment>
<proteinExistence type="inferred from homology"/>
<dbReference type="SMART" id="SM00937">
    <property type="entry name" value="PCRF"/>
    <property type="match status" value="1"/>
</dbReference>
<dbReference type="RefSeq" id="WP_202967310.1">
    <property type="nucleotide sequence ID" value="NZ_CP011801.1"/>
</dbReference>
<feature type="modified residue" description="N5-methylglutamine" evidence="7">
    <location>
        <position position="238"/>
    </location>
</feature>
<accession>A0A0K2G8F6</accession>
<dbReference type="FunFam" id="3.30.70.1660:FF:000002">
    <property type="entry name" value="Peptide chain release factor 1"/>
    <property type="match status" value="1"/>
</dbReference>
<gene>
    <name evidence="7 11" type="primary">prfA</name>
    <name evidence="11" type="ORF">NITMOv2_0821</name>
</gene>
<organism evidence="11 12">
    <name type="scientific">Nitrospira moscoviensis</name>
    <dbReference type="NCBI Taxonomy" id="42253"/>
    <lineage>
        <taxon>Bacteria</taxon>
        <taxon>Pseudomonadati</taxon>
        <taxon>Nitrospirota</taxon>
        <taxon>Nitrospiria</taxon>
        <taxon>Nitrospirales</taxon>
        <taxon>Nitrospiraceae</taxon>
        <taxon>Nitrospira</taxon>
    </lineage>
</organism>
<dbReference type="KEGG" id="nmv:NITMOv2_0821"/>
<dbReference type="InterPro" id="IPR004373">
    <property type="entry name" value="RF-1"/>
</dbReference>
<dbReference type="NCBIfam" id="NF001859">
    <property type="entry name" value="PRK00591.1"/>
    <property type="match status" value="1"/>
</dbReference>
<name>A0A0K2G8F6_NITMO</name>
<dbReference type="InterPro" id="IPR050057">
    <property type="entry name" value="Prokaryotic/Mito_RF"/>
</dbReference>
<dbReference type="Pfam" id="PF03462">
    <property type="entry name" value="PCRF"/>
    <property type="match status" value="1"/>
</dbReference>
<evidence type="ECO:0000313" key="12">
    <source>
        <dbReference type="Proteomes" id="UP000069205"/>
    </source>
</evidence>